<feature type="compositionally biased region" description="Basic residues" evidence="2">
    <location>
        <begin position="551"/>
        <end position="560"/>
    </location>
</feature>
<feature type="compositionally biased region" description="Basic residues" evidence="2">
    <location>
        <begin position="599"/>
        <end position="609"/>
    </location>
</feature>
<feature type="region of interest" description="Disordered" evidence="2">
    <location>
        <begin position="1"/>
        <end position="32"/>
    </location>
</feature>
<feature type="compositionally biased region" description="Polar residues" evidence="2">
    <location>
        <begin position="1"/>
        <end position="18"/>
    </location>
</feature>
<evidence type="ECO:0000256" key="2">
    <source>
        <dbReference type="SAM" id="MobiDB-lite"/>
    </source>
</evidence>
<accession>A0AAV4NPD2</accession>
<feature type="compositionally biased region" description="Polar residues" evidence="2">
    <location>
        <begin position="574"/>
        <end position="587"/>
    </location>
</feature>
<reference evidence="3 4" key="1">
    <citation type="submission" date="2021-06" db="EMBL/GenBank/DDBJ databases">
        <title>Caerostris extrusa draft genome.</title>
        <authorList>
            <person name="Kono N."/>
            <person name="Arakawa K."/>
        </authorList>
    </citation>
    <scope>NUCLEOTIDE SEQUENCE [LARGE SCALE GENOMIC DNA]</scope>
</reference>
<protein>
    <submittedName>
        <fullName evidence="3">Uncharacterized protein</fullName>
    </submittedName>
</protein>
<feature type="coiled-coil region" evidence="1">
    <location>
        <begin position="403"/>
        <end position="433"/>
    </location>
</feature>
<dbReference type="EMBL" id="BPLR01003615">
    <property type="protein sequence ID" value="GIX86770.1"/>
    <property type="molecule type" value="Genomic_DNA"/>
</dbReference>
<proteinExistence type="predicted"/>
<organism evidence="3 4">
    <name type="scientific">Caerostris extrusa</name>
    <name type="common">Bark spider</name>
    <name type="synonym">Caerostris bankana</name>
    <dbReference type="NCBI Taxonomy" id="172846"/>
    <lineage>
        <taxon>Eukaryota</taxon>
        <taxon>Metazoa</taxon>
        <taxon>Ecdysozoa</taxon>
        <taxon>Arthropoda</taxon>
        <taxon>Chelicerata</taxon>
        <taxon>Arachnida</taxon>
        <taxon>Araneae</taxon>
        <taxon>Araneomorphae</taxon>
        <taxon>Entelegynae</taxon>
        <taxon>Araneoidea</taxon>
        <taxon>Araneidae</taxon>
        <taxon>Caerostris</taxon>
    </lineage>
</organism>
<keyword evidence="1" id="KW-0175">Coiled coil</keyword>
<feature type="compositionally biased region" description="Low complexity" evidence="2">
    <location>
        <begin position="629"/>
        <end position="638"/>
    </location>
</feature>
<name>A0AAV4NPD2_CAEEX</name>
<feature type="compositionally biased region" description="Basic and acidic residues" evidence="2">
    <location>
        <begin position="561"/>
        <end position="572"/>
    </location>
</feature>
<comment type="caution">
    <text evidence="3">The sequence shown here is derived from an EMBL/GenBank/DDBJ whole genome shotgun (WGS) entry which is preliminary data.</text>
</comment>
<evidence type="ECO:0000313" key="3">
    <source>
        <dbReference type="EMBL" id="GIX86770.1"/>
    </source>
</evidence>
<sequence length="705" mass="81282">MTSLRSNDSPKQKSPNSSDVHDIPIIPPHPAPRKEYKEIIPDISVVSDIADIGSHVENFQNKYPSQRIQSQFFQVKPGRISKSLYLQNDLAPLTDIAYKNMQCFYEQNYRINSDISIPKTTGHFMDRIDLVSNNNILPSTKNCFHTGCQCCQTVINQTLSEKCNDQHVSHKSKSRHAYVPLNLIQEQYENDLKCPMDNSQCHLHKRNCECSEPNKFLNSNHYLTFEDHACCPSKFNSDEPSEMVCTKKMHVCHCSSNHSLDSSETKSKHEDHVCFDSNTDKRKKTENHKTEEVGKDFFKVDILCKNCKNETCICKSEIKTLKSTKNDTNYVLTEENSPKNKKIAIPYDELSNMWEYIKGQDERINLLNEQISEVLAQRNCHSSEKNELSKETESDIPYILNILEVHSDRIRELQQQINLLQESVDKLSHLQNNKDNEYMNQVQTSNCIKKDICHEGTEQIKCNSNVVCHEQTKVTQTSTSTMTSLALENNEKLVYHKQLTVVTDFTKHKKEISDKHLSPTFENCINGKDIIPSSQERKSHRLSKNSQCLKPKTRKLHQTKTRQDLETKELIDQKQINFDSDDVSSPYQKKEPRSQSRPSRPKLRSHTSPKRVDTSIKGSRKHGTVIQKSSSSSTSTDSGHMQEISHRKLDHYNDQQNEVYHNNDRFEESATISRYGLSSPNLSVATQRYLENYGLVRDRKDKTSC</sequence>
<gene>
    <name evidence="3" type="primary">AVEN_180499_1</name>
    <name evidence="3" type="ORF">CEXT_531641</name>
</gene>
<keyword evidence="4" id="KW-1185">Reference proteome</keyword>
<dbReference type="AlphaFoldDB" id="A0AAV4NPD2"/>
<evidence type="ECO:0000313" key="4">
    <source>
        <dbReference type="Proteomes" id="UP001054945"/>
    </source>
</evidence>
<feature type="region of interest" description="Disordered" evidence="2">
    <location>
        <begin position="525"/>
        <end position="643"/>
    </location>
</feature>
<evidence type="ECO:0000256" key="1">
    <source>
        <dbReference type="SAM" id="Coils"/>
    </source>
</evidence>
<dbReference type="Proteomes" id="UP001054945">
    <property type="component" value="Unassembled WGS sequence"/>
</dbReference>